<feature type="region of interest" description="Disordered" evidence="1">
    <location>
        <begin position="14"/>
        <end position="41"/>
    </location>
</feature>
<dbReference type="Pfam" id="PF09676">
    <property type="entry name" value="TraV"/>
    <property type="match status" value="1"/>
</dbReference>
<evidence type="ECO:0000313" key="3">
    <source>
        <dbReference type="Proteomes" id="UP000718593"/>
    </source>
</evidence>
<protein>
    <submittedName>
        <fullName evidence="2">Type IV conjugative transfer system lipoprotein TraV</fullName>
    </submittedName>
</protein>
<dbReference type="InterPro" id="IPR014118">
    <property type="entry name" value="T4SS_TraV"/>
</dbReference>
<dbReference type="AlphaFoldDB" id="A0A930BTG0"/>
<gene>
    <name evidence="2" type="primary">traV</name>
    <name evidence="2" type="ORF">HXL68_12045</name>
</gene>
<evidence type="ECO:0000313" key="2">
    <source>
        <dbReference type="EMBL" id="MBF1165754.1"/>
    </source>
</evidence>
<keyword evidence="2" id="KW-0449">Lipoprotein</keyword>
<sequence length="142" mass="15147">VYANAVANNLPALRKDGMGDAKGVPRTGDVVGRTPSSGEPIRSQPKVLRVWIAPWEDADGDFHDQSYVYLVADPGRWGIEHNQKRIVDRYRPTFVQTGPAVQTQKPATSSPQAPTSGVVLPGAQAYRSTGPATSPPNAGGQE</sequence>
<name>A0A930BTG0_9RHOO</name>
<organism evidence="2 3">
    <name type="scientific">Dechloromonas agitata</name>
    <dbReference type="NCBI Taxonomy" id="73030"/>
    <lineage>
        <taxon>Bacteria</taxon>
        <taxon>Pseudomonadati</taxon>
        <taxon>Pseudomonadota</taxon>
        <taxon>Betaproteobacteria</taxon>
        <taxon>Rhodocyclales</taxon>
        <taxon>Azonexaceae</taxon>
        <taxon>Dechloromonas</taxon>
    </lineage>
</organism>
<feature type="compositionally biased region" description="Polar residues" evidence="1">
    <location>
        <begin position="97"/>
        <end position="115"/>
    </location>
</feature>
<dbReference type="EMBL" id="JABZMI010000269">
    <property type="protein sequence ID" value="MBF1165754.1"/>
    <property type="molecule type" value="Genomic_DNA"/>
</dbReference>
<proteinExistence type="predicted"/>
<feature type="region of interest" description="Disordered" evidence="1">
    <location>
        <begin position="97"/>
        <end position="142"/>
    </location>
</feature>
<dbReference type="NCBIfam" id="TIGR02747">
    <property type="entry name" value="TraV"/>
    <property type="match status" value="1"/>
</dbReference>
<dbReference type="Proteomes" id="UP000718593">
    <property type="component" value="Unassembled WGS sequence"/>
</dbReference>
<evidence type="ECO:0000256" key="1">
    <source>
        <dbReference type="SAM" id="MobiDB-lite"/>
    </source>
</evidence>
<reference evidence="2" key="1">
    <citation type="submission" date="2020-04" db="EMBL/GenBank/DDBJ databases">
        <title>Deep metagenomics examines the oral microbiome during advanced dental caries in children, revealing novel taxa and co-occurrences with host molecules.</title>
        <authorList>
            <person name="Baker J.L."/>
            <person name="Morton J.T."/>
            <person name="Dinis M."/>
            <person name="Alvarez R."/>
            <person name="Tran N.C."/>
            <person name="Knight R."/>
            <person name="Edlund A."/>
        </authorList>
    </citation>
    <scope>NUCLEOTIDE SEQUENCE</scope>
    <source>
        <strain evidence="2">JCVI_32_bin.24</strain>
    </source>
</reference>
<comment type="caution">
    <text evidence="2">The sequence shown here is derived from an EMBL/GenBank/DDBJ whole genome shotgun (WGS) entry which is preliminary data.</text>
</comment>
<accession>A0A930BTG0</accession>
<feature type="compositionally biased region" description="Polar residues" evidence="1">
    <location>
        <begin position="126"/>
        <end position="136"/>
    </location>
</feature>
<feature type="non-terminal residue" evidence="2">
    <location>
        <position position="1"/>
    </location>
</feature>